<organism evidence="1 2">
    <name type="scientific">Streptomyces chartreusis</name>
    <dbReference type="NCBI Taxonomy" id="1969"/>
    <lineage>
        <taxon>Bacteria</taxon>
        <taxon>Bacillati</taxon>
        <taxon>Actinomycetota</taxon>
        <taxon>Actinomycetes</taxon>
        <taxon>Kitasatosporales</taxon>
        <taxon>Streptomycetaceae</taxon>
        <taxon>Streptomyces</taxon>
    </lineage>
</organism>
<keyword evidence="2" id="KW-1185">Reference proteome</keyword>
<dbReference type="Proteomes" id="UP000509418">
    <property type="component" value="Chromosome"/>
</dbReference>
<gene>
    <name evidence="1" type="ORF">HUT05_24765</name>
</gene>
<evidence type="ECO:0000313" key="1">
    <source>
        <dbReference type="EMBL" id="QKZ20280.1"/>
    </source>
</evidence>
<sequence>MPSPAQATAGTLLLSALAAHGITPQREPLSYVTPLAPGTTSGIPLDFPHLYIADQAPGIDHAPNAHTGWIVVLHDANGEPVRELYNTSGEHVVDCATDSAAAAKAIVVEQRRAVLRATVLPRAAAPEYTIAVNGDTVTVPWETAMASAQKSIRAGARIAPGDAGAFTLTAPNGVQRVHFQPA</sequence>
<evidence type="ECO:0000313" key="2">
    <source>
        <dbReference type="Proteomes" id="UP000509418"/>
    </source>
</evidence>
<reference evidence="1 2" key="1">
    <citation type="submission" date="2020-06" db="EMBL/GenBank/DDBJ databases">
        <title>Genome mining for natural products.</title>
        <authorList>
            <person name="Zhang B."/>
            <person name="Shi J."/>
            <person name="Ge H."/>
        </authorList>
    </citation>
    <scope>NUCLEOTIDE SEQUENCE [LARGE SCALE GENOMIC DNA]</scope>
    <source>
        <strain evidence="1 2">NA02069</strain>
    </source>
</reference>
<accession>A0A7H8TE11</accession>
<proteinExistence type="predicted"/>
<name>A0A7H8TE11_STRCX</name>
<dbReference type="AlphaFoldDB" id="A0A7H8TE11"/>
<dbReference type="RefSeq" id="WP_176576340.1">
    <property type="nucleotide sequence ID" value="NZ_CBDRGH010000069.1"/>
</dbReference>
<dbReference type="EMBL" id="CP056041">
    <property type="protein sequence ID" value="QKZ20280.1"/>
    <property type="molecule type" value="Genomic_DNA"/>
</dbReference>
<protein>
    <submittedName>
        <fullName evidence="1">Uncharacterized protein</fullName>
    </submittedName>
</protein>